<reference evidence="3 4" key="1">
    <citation type="submission" date="2016-12" db="EMBL/GenBank/DDBJ databases">
        <title>The new phylogeny of genus Mycobacterium.</title>
        <authorList>
            <person name="Tortoli E."/>
            <person name="Trovato A."/>
            <person name="Cirillo D.M."/>
        </authorList>
    </citation>
    <scope>NUCLEOTIDE SEQUENCE [LARGE SCALE GENOMIC DNA]</scope>
    <source>
        <strain evidence="3 4">CCUG 66554</strain>
    </source>
</reference>
<feature type="region of interest" description="Disordered" evidence="1">
    <location>
        <begin position="368"/>
        <end position="389"/>
    </location>
</feature>
<dbReference type="Pfam" id="PF07992">
    <property type="entry name" value="Pyr_redox_2"/>
    <property type="match status" value="1"/>
</dbReference>
<dbReference type="InterPro" id="IPR023753">
    <property type="entry name" value="FAD/NAD-binding_dom"/>
</dbReference>
<dbReference type="InterPro" id="IPR036188">
    <property type="entry name" value="FAD/NAD-bd_sf"/>
</dbReference>
<dbReference type="GO" id="GO:0016491">
    <property type="term" value="F:oxidoreductase activity"/>
    <property type="evidence" value="ECO:0007669"/>
    <property type="project" value="InterPro"/>
</dbReference>
<evidence type="ECO:0000313" key="4">
    <source>
        <dbReference type="Proteomes" id="UP000192434"/>
    </source>
</evidence>
<dbReference type="InterPro" id="IPR052541">
    <property type="entry name" value="SQRD"/>
</dbReference>
<feature type="compositionally biased region" description="Basic and acidic residues" evidence="1">
    <location>
        <begin position="370"/>
        <end position="389"/>
    </location>
</feature>
<dbReference type="PANTHER" id="PTHR43755">
    <property type="match status" value="1"/>
</dbReference>
<dbReference type="AlphaFoldDB" id="A0A1X0J8T6"/>
<dbReference type="EMBL" id="MVII01000009">
    <property type="protein sequence ID" value="ORB58891.1"/>
    <property type="molecule type" value="Genomic_DNA"/>
</dbReference>
<dbReference type="OrthoDB" id="9802771at2"/>
<evidence type="ECO:0000256" key="1">
    <source>
        <dbReference type="SAM" id="MobiDB-lite"/>
    </source>
</evidence>
<evidence type="ECO:0000313" key="3">
    <source>
        <dbReference type="EMBL" id="ORB58891.1"/>
    </source>
</evidence>
<dbReference type="PANTHER" id="PTHR43755:SF1">
    <property type="entry name" value="FAD-DEPENDENT PYRIDINE NUCLEOTIDE-DISULPHIDE OXIDOREDUCTASE"/>
    <property type="match status" value="1"/>
</dbReference>
<accession>A0A1X0J8T6</accession>
<sequence length="389" mass="41613">MPKTIVVIGAGIGGLSVIEKLRALDVQGLGHRVVVIDEANSHTQGLSLPWIMRGWRTPENVAVTPSPKALDGVLRIGAAVAAVDPESRVVMLDTGEKLGYHALVVAAGARNNVGLLPGLTEAYESGSAVHFYEPAAARRAHHALDSFTEGRVVFLVTSTPYRCPVAPVEGALLAADLFSEAGIREQVAIDMYTPEPHPLVSAGPVVGAQMIDMLQTAGVGFHGNRAPTAIHPNERRILFADGVSEPFDLLVFVPPHEPALAVGDHRGWIPADHATLATQWPGVWALGDIASVAAPSGKLVPKAATFAKSQAAAVASQIIDHLGGTRTDSDHQFQGRGECFVEVGAHRSGLAHIDFFALPSPRLVMTEPSEELHERKQREEAEWIDRWRR</sequence>
<dbReference type="SUPFAM" id="SSF51905">
    <property type="entry name" value="FAD/NAD(P)-binding domain"/>
    <property type="match status" value="2"/>
</dbReference>
<dbReference type="Gene3D" id="3.50.50.60">
    <property type="entry name" value="FAD/NAD(P)-binding domain"/>
    <property type="match status" value="2"/>
</dbReference>
<dbReference type="Proteomes" id="UP000192434">
    <property type="component" value="Unassembled WGS sequence"/>
</dbReference>
<feature type="domain" description="FAD/NAD(P)-binding" evidence="2">
    <location>
        <begin position="4"/>
        <end position="122"/>
    </location>
</feature>
<dbReference type="RefSeq" id="WP_083014503.1">
    <property type="nucleotide sequence ID" value="NZ_MVII01000009.1"/>
</dbReference>
<protein>
    <submittedName>
        <fullName evidence="3">Dehydrogenase</fullName>
    </submittedName>
</protein>
<proteinExistence type="predicted"/>
<evidence type="ECO:0000259" key="2">
    <source>
        <dbReference type="Pfam" id="PF07992"/>
    </source>
</evidence>
<name>A0A1X0J8T6_9MYCO</name>
<gene>
    <name evidence="3" type="ORF">BST43_08665</name>
</gene>
<organism evidence="3 4">
    <name type="scientific">Mycobacteroides saopaulense</name>
    <dbReference type="NCBI Taxonomy" id="1578165"/>
    <lineage>
        <taxon>Bacteria</taxon>
        <taxon>Bacillati</taxon>
        <taxon>Actinomycetota</taxon>
        <taxon>Actinomycetes</taxon>
        <taxon>Mycobacteriales</taxon>
        <taxon>Mycobacteriaceae</taxon>
        <taxon>Mycobacteroides</taxon>
    </lineage>
</organism>
<comment type="caution">
    <text evidence="3">The sequence shown here is derived from an EMBL/GenBank/DDBJ whole genome shotgun (WGS) entry which is preliminary data.</text>
</comment>